<protein>
    <submittedName>
        <fullName evidence="1">PVL ORF-50-like family</fullName>
    </submittedName>
</protein>
<name>A0A8S5R6P7_9VIRU</name>
<dbReference type="EMBL" id="BK015827">
    <property type="protein sequence ID" value="DAE27056.1"/>
    <property type="molecule type" value="Genomic_DNA"/>
</dbReference>
<organism evidence="1">
    <name type="scientific">virus sp. ctah610</name>
    <dbReference type="NCBI Taxonomy" id="2826807"/>
    <lineage>
        <taxon>Viruses</taxon>
    </lineage>
</organism>
<sequence>MRNKYSKKENLSLWHSYHGMKKRCSNSNCKRYKDYGGRGIEICEEWLKGFDEFAEWAYQHGYKDGLTLERKDVNGNYCPENCEWIEKKAQAYNKRASIIVEYNGIFKDLMLWCKELDLKYDTIHHRITHGWDVKRAFETPTQRKSFASICRENGVNPSTAYDRIHKLGWDYEEAVTMKSVGIGANQTTYA</sequence>
<accession>A0A8S5R6P7</accession>
<proteinExistence type="predicted"/>
<evidence type="ECO:0000313" key="1">
    <source>
        <dbReference type="EMBL" id="DAE27056.1"/>
    </source>
</evidence>
<reference evidence="1" key="1">
    <citation type="journal article" date="2021" name="Proc. Natl. Acad. Sci. U.S.A.">
        <title>A Catalog of Tens of Thousands of Viruses from Human Metagenomes Reveals Hidden Associations with Chronic Diseases.</title>
        <authorList>
            <person name="Tisza M.J."/>
            <person name="Buck C.B."/>
        </authorList>
    </citation>
    <scope>NUCLEOTIDE SEQUENCE</scope>
    <source>
        <strain evidence="1">Ctah610</strain>
    </source>
</reference>